<dbReference type="EMBL" id="JANPWB010000005">
    <property type="protein sequence ID" value="KAJ1188744.1"/>
    <property type="molecule type" value="Genomic_DNA"/>
</dbReference>
<gene>
    <name evidence="2" type="ORF">NDU88_005501</name>
</gene>
<name>A0AAV7UJS4_PLEWA</name>
<protein>
    <submittedName>
        <fullName evidence="2">Uncharacterized protein</fullName>
    </submittedName>
</protein>
<accession>A0AAV7UJS4</accession>
<feature type="region of interest" description="Disordered" evidence="1">
    <location>
        <begin position="112"/>
        <end position="148"/>
    </location>
</feature>
<proteinExistence type="predicted"/>
<evidence type="ECO:0000256" key="1">
    <source>
        <dbReference type="SAM" id="MobiDB-lite"/>
    </source>
</evidence>
<dbReference type="Proteomes" id="UP001066276">
    <property type="component" value="Chromosome 3_1"/>
</dbReference>
<feature type="compositionally biased region" description="Polar residues" evidence="1">
    <location>
        <begin position="125"/>
        <end position="139"/>
    </location>
</feature>
<sequence length="165" mass="17115">MLSAVLMSSPVPPAVSCRLTYRHSDAVRGLPAGRGTTPFPRAGAVPLICGAMRRSADLRCAQGQTRPHHAFCGPPPCSGDTVGSSDVSTCAHRGIAPMLQWLTFRRSDVGRGLPAGLRQPPPSCRGQSSHPRSQCSAPQISGAHSAKPGCTAPVKGPAVLGKCSW</sequence>
<reference evidence="2" key="1">
    <citation type="journal article" date="2022" name="bioRxiv">
        <title>Sequencing and chromosome-scale assembly of the giantPleurodeles waltlgenome.</title>
        <authorList>
            <person name="Brown T."/>
            <person name="Elewa A."/>
            <person name="Iarovenko S."/>
            <person name="Subramanian E."/>
            <person name="Araus A.J."/>
            <person name="Petzold A."/>
            <person name="Susuki M."/>
            <person name="Suzuki K.-i.T."/>
            <person name="Hayashi T."/>
            <person name="Toyoda A."/>
            <person name="Oliveira C."/>
            <person name="Osipova E."/>
            <person name="Leigh N.D."/>
            <person name="Simon A."/>
            <person name="Yun M.H."/>
        </authorList>
    </citation>
    <scope>NUCLEOTIDE SEQUENCE</scope>
    <source>
        <strain evidence="2">20211129_DDA</strain>
        <tissue evidence="2">Liver</tissue>
    </source>
</reference>
<organism evidence="2 3">
    <name type="scientific">Pleurodeles waltl</name>
    <name type="common">Iberian ribbed newt</name>
    <dbReference type="NCBI Taxonomy" id="8319"/>
    <lineage>
        <taxon>Eukaryota</taxon>
        <taxon>Metazoa</taxon>
        <taxon>Chordata</taxon>
        <taxon>Craniata</taxon>
        <taxon>Vertebrata</taxon>
        <taxon>Euteleostomi</taxon>
        <taxon>Amphibia</taxon>
        <taxon>Batrachia</taxon>
        <taxon>Caudata</taxon>
        <taxon>Salamandroidea</taxon>
        <taxon>Salamandridae</taxon>
        <taxon>Pleurodelinae</taxon>
        <taxon>Pleurodeles</taxon>
    </lineage>
</organism>
<comment type="caution">
    <text evidence="2">The sequence shown here is derived from an EMBL/GenBank/DDBJ whole genome shotgun (WGS) entry which is preliminary data.</text>
</comment>
<keyword evidence="3" id="KW-1185">Reference proteome</keyword>
<evidence type="ECO:0000313" key="2">
    <source>
        <dbReference type="EMBL" id="KAJ1188744.1"/>
    </source>
</evidence>
<evidence type="ECO:0000313" key="3">
    <source>
        <dbReference type="Proteomes" id="UP001066276"/>
    </source>
</evidence>
<dbReference type="AlphaFoldDB" id="A0AAV7UJS4"/>